<keyword evidence="3" id="KW-0969">Cilium</keyword>
<evidence type="ECO:0000313" key="3">
    <source>
        <dbReference type="EMBL" id="AII86329.1"/>
    </source>
</evidence>
<sequence length="650" mass="69612">MNDLGLNLDGPKPLKGVLNVLGSAAVTPHGGQQFATVLENSVQSDLSQVEAALENREPVLTQPAAKFTWTPPIDEIEVPGTIAHHPVDPITDAAILPDPSMPSMETPATSDAVQPILQEQPAKLLDLAETPEVELTITPQPKATANLHIAPIAEDNPKLKTETDADINLGTPATQPQYNSEPNPTEQLDAMRLEPEGNAALVESSPTIETPVATPHILDIPAYIQDPKQPLTLPYDATKNDSKVMAKPDTIPNIMAETDPDLKVPEAVKPPQMQMKEVVEAAPSRVNPDAKLDITNKPMTPESGRPETVIPPVKHLTNTNTLKQKNNSSTQSVKTAQPLHTAPIRSEAIPDARSENGAIDAAAAPANLASKETKNGERQVFSLRIDSEPKDTRGSVRSEAHIQPKSAPANLASKEVKNGERQVFSLKIQSEPKDTRSSVRSEAHIQTDSALKLEQNPNSTTPTRVDSQPPGATPTPITFESLGDRNMSQNIKELATQTGGERLQTFASALVLNTRDVQWGQRLVAQIEKLSSNGEGKLELSLRPKNLGDMHISLEFKGDEAQVRIVTETSAASRVLIGAEDRLAQMLDAAGFKLSSLSASSEGGLGQGLGQHTRQKQQSTPGGTKNRDTETGADSKRTGESHNGTVNVIA</sequence>
<feature type="compositionally biased region" description="Basic and acidic residues" evidence="1">
    <location>
        <begin position="385"/>
        <end position="402"/>
    </location>
</feature>
<feature type="compositionally biased region" description="Basic and acidic residues" evidence="1">
    <location>
        <begin position="430"/>
        <end position="445"/>
    </location>
</feature>
<protein>
    <submittedName>
        <fullName evidence="3">Flagellar hook-length control protein FliK</fullName>
    </submittedName>
</protein>
<dbReference type="PANTHER" id="PTHR37533:SF2">
    <property type="entry name" value="FLAGELLAR HOOK-LENGTH CONTROL PROTEIN"/>
    <property type="match status" value="1"/>
</dbReference>
<dbReference type="EMBL" id="CP003984">
    <property type="protein sequence ID" value="AII86329.1"/>
    <property type="molecule type" value="Genomic_DNA"/>
</dbReference>
<feature type="compositionally biased region" description="Polar residues" evidence="1">
    <location>
        <begin position="641"/>
        <end position="650"/>
    </location>
</feature>
<evidence type="ECO:0000256" key="1">
    <source>
        <dbReference type="SAM" id="MobiDB-lite"/>
    </source>
</evidence>
<feature type="region of interest" description="Disordered" evidence="1">
    <location>
        <begin position="603"/>
        <end position="650"/>
    </location>
</feature>
<keyword evidence="3" id="KW-0282">Flagellum</keyword>
<dbReference type="InterPro" id="IPR021136">
    <property type="entry name" value="Flagellar_hook_control-like_C"/>
</dbReference>
<dbReference type="PANTHER" id="PTHR37533">
    <property type="entry name" value="FLAGELLAR HOOK-LENGTH CONTROL PROTEIN"/>
    <property type="match status" value="1"/>
</dbReference>
<keyword evidence="3" id="KW-0966">Cell projection</keyword>
<dbReference type="InterPro" id="IPR038610">
    <property type="entry name" value="FliK-like_C_sf"/>
</dbReference>
<feature type="compositionally biased region" description="Polar residues" evidence="1">
    <location>
        <begin position="446"/>
        <end position="466"/>
    </location>
</feature>
<reference evidence="3 4" key="1">
    <citation type="journal article" date="2014" name="ISME J.">
        <title>Adaptation of an abundant Roseobacter RCA organism to pelagic systems revealed by genomic and transcriptomic analyses.</title>
        <authorList>
            <person name="Voget S."/>
            <person name="Wemheuer B."/>
            <person name="Brinkhoff T."/>
            <person name="Vollmers J."/>
            <person name="Dietrich S."/>
            <person name="Giebel H.A."/>
            <person name="Beardsley C."/>
            <person name="Sardemann C."/>
            <person name="Bakenhus I."/>
            <person name="Billerbeck S."/>
            <person name="Daniel R."/>
            <person name="Simon M."/>
        </authorList>
    </citation>
    <scope>NUCLEOTIDE SEQUENCE [LARGE SCALE GENOMIC DNA]</scope>
    <source>
        <strain evidence="3 4">RCA23</strain>
    </source>
</reference>
<evidence type="ECO:0000313" key="4">
    <source>
        <dbReference type="Proteomes" id="UP000028680"/>
    </source>
</evidence>
<feature type="region of interest" description="Disordered" evidence="1">
    <location>
        <begin position="369"/>
        <end position="474"/>
    </location>
</feature>
<dbReference type="AlphaFoldDB" id="A0AAN0RHL6"/>
<organism evidence="3 4">
    <name type="scientific">Planktomarina temperata RCA23</name>
    <dbReference type="NCBI Taxonomy" id="666509"/>
    <lineage>
        <taxon>Bacteria</taxon>
        <taxon>Pseudomonadati</taxon>
        <taxon>Pseudomonadota</taxon>
        <taxon>Alphaproteobacteria</taxon>
        <taxon>Rhodobacterales</taxon>
        <taxon>Paracoccaceae</taxon>
        <taxon>Planktomarina</taxon>
    </lineage>
</organism>
<dbReference type="Gene3D" id="3.30.750.140">
    <property type="match status" value="1"/>
</dbReference>
<keyword evidence="4" id="KW-1185">Reference proteome</keyword>
<dbReference type="CDD" id="cd17470">
    <property type="entry name" value="T3SS_Flik_C"/>
    <property type="match status" value="1"/>
</dbReference>
<dbReference type="InterPro" id="IPR052563">
    <property type="entry name" value="FliK"/>
</dbReference>
<dbReference type="RefSeq" id="WP_044049193.1">
    <property type="nucleotide sequence ID" value="NZ_CP003984.1"/>
</dbReference>
<name>A0AAN0RHL6_9RHOB</name>
<feature type="compositionally biased region" description="Basic and acidic residues" evidence="1">
    <location>
        <begin position="625"/>
        <end position="640"/>
    </location>
</feature>
<dbReference type="Proteomes" id="UP000028680">
    <property type="component" value="Chromosome"/>
</dbReference>
<accession>A0AAN0RHL6</accession>
<feature type="compositionally biased region" description="Low complexity" evidence="1">
    <location>
        <begin position="316"/>
        <end position="330"/>
    </location>
</feature>
<proteinExistence type="predicted"/>
<gene>
    <name evidence="3" type="ORF">RCA23_c07730</name>
</gene>
<feature type="region of interest" description="Disordered" evidence="1">
    <location>
        <begin position="289"/>
        <end position="343"/>
    </location>
</feature>
<dbReference type="Pfam" id="PF02120">
    <property type="entry name" value="Flg_hook"/>
    <property type="match status" value="1"/>
</dbReference>
<feature type="domain" description="Flagellar hook-length control protein-like C-terminal" evidence="2">
    <location>
        <begin position="526"/>
        <end position="605"/>
    </location>
</feature>
<evidence type="ECO:0000259" key="2">
    <source>
        <dbReference type="Pfam" id="PF02120"/>
    </source>
</evidence>
<dbReference type="KEGG" id="ptp:RCA23_c07730"/>